<name>M4BZU5_HYAAE</name>
<evidence type="ECO:0000313" key="2">
    <source>
        <dbReference type="EnsemblProtists" id="HpaP812119"/>
    </source>
</evidence>
<keyword evidence="3" id="KW-1185">Reference proteome</keyword>
<reference evidence="2" key="2">
    <citation type="submission" date="2015-06" db="UniProtKB">
        <authorList>
            <consortium name="EnsemblProtists"/>
        </authorList>
    </citation>
    <scope>IDENTIFICATION</scope>
    <source>
        <strain evidence="2">Emoy2</strain>
    </source>
</reference>
<dbReference type="PANTHER" id="PTHR35796:SF3">
    <property type="entry name" value="BHLH DOMAIN-CONTAINING PROTEIN"/>
    <property type="match status" value="1"/>
</dbReference>
<sequence length="512" mass="56476">MQQQDDVGALDEDFLAELADVLSFESPPPTDAFGATEDAMESSLGDEIDVMLSYIPPLTDGEPVPSGDTLVKDRGVFHGSGKNPPKDLPVSKGKDVRSAPYSKAQRRRKRPKDELDYLRAKVADMETELHSLQLKPGEGSCAAALFNNESSSSHNTLTSWQRIAERQKKEVDRSIVENLRLRAMLEGQLSVARSLEAAIDEFQQKAAQSLSPFCKDNGPGSLSQFSVMSEGHIFASLSESLKKQYAELDSVFEHCGVTHIDHDMNNGTKAYTDASGVSVRHVDVRLLPFSPGAVHQTMWGILRHSTAKEMMTGPFQTQVVDENHMNVTMVEKIELGKFRTTTVVRRFSFWRVFEKNRTVIMWSAYVEMNGSFFVRLRDNGYCSFSSFNFGTDSFGVGVPGSVTRMVVLVTPELATPGSLEMATFAPPVEQNSHIGELTELVVGTYRVSMGLMHQIIDTLLLRDAMGGKAIGDTPSTSVVCALELAGPAIRRIYLYCPDANLKIHFQLTFTTA</sequence>
<dbReference type="Proteomes" id="UP000011713">
    <property type="component" value="Unassembled WGS sequence"/>
</dbReference>
<protein>
    <recommendedName>
        <fullName evidence="4">BZIP domain-containing protein</fullName>
    </recommendedName>
</protein>
<feature type="region of interest" description="Disordered" evidence="1">
    <location>
        <begin position="56"/>
        <end position="113"/>
    </location>
</feature>
<evidence type="ECO:0000313" key="3">
    <source>
        <dbReference type="Proteomes" id="UP000011713"/>
    </source>
</evidence>
<dbReference type="STRING" id="559515.M4BZU5"/>
<reference evidence="3" key="1">
    <citation type="journal article" date="2010" name="Science">
        <title>Signatures of adaptation to obligate biotrophy in the Hyaloperonospora arabidopsidis genome.</title>
        <authorList>
            <person name="Baxter L."/>
            <person name="Tripathy S."/>
            <person name="Ishaque N."/>
            <person name="Boot N."/>
            <person name="Cabral A."/>
            <person name="Kemen E."/>
            <person name="Thines M."/>
            <person name="Ah-Fong A."/>
            <person name="Anderson R."/>
            <person name="Badejoko W."/>
            <person name="Bittner-Eddy P."/>
            <person name="Boore J.L."/>
            <person name="Chibucos M.C."/>
            <person name="Coates M."/>
            <person name="Dehal P."/>
            <person name="Delehaunty K."/>
            <person name="Dong S."/>
            <person name="Downton P."/>
            <person name="Dumas B."/>
            <person name="Fabro G."/>
            <person name="Fronick C."/>
            <person name="Fuerstenberg S.I."/>
            <person name="Fulton L."/>
            <person name="Gaulin E."/>
            <person name="Govers F."/>
            <person name="Hughes L."/>
            <person name="Humphray S."/>
            <person name="Jiang R.H."/>
            <person name="Judelson H."/>
            <person name="Kamoun S."/>
            <person name="Kyung K."/>
            <person name="Meijer H."/>
            <person name="Minx P."/>
            <person name="Morris P."/>
            <person name="Nelson J."/>
            <person name="Phuntumart V."/>
            <person name="Qutob D."/>
            <person name="Rehmany A."/>
            <person name="Rougon-Cardoso A."/>
            <person name="Ryden P."/>
            <person name="Torto-Alalibo T."/>
            <person name="Studholme D."/>
            <person name="Wang Y."/>
            <person name="Win J."/>
            <person name="Wood J."/>
            <person name="Clifton S.W."/>
            <person name="Rogers J."/>
            <person name="Van den Ackerveken G."/>
            <person name="Jones J.D."/>
            <person name="McDowell J.M."/>
            <person name="Beynon J."/>
            <person name="Tyler B.M."/>
        </authorList>
    </citation>
    <scope>NUCLEOTIDE SEQUENCE [LARGE SCALE GENOMIC DNA]</scope>
    <source>
        <strain evidence="3">Emoy2</strain>
    </source>
</reference>
<proteinExistence type="predicted"/>
<dbReference type="OMA" id="WGILRYS"/>
<dbReference type="PANTHER" id="PTHR35796">
    <property type="entry name" value="HYPOTHETICAL CYTOSOLIC PROTEIN"/>
    <property type="match status" value="1"/>
</dbReference>
<dbReference type="eggNOG" id="ENOG502SB0E">
    <property type="taxonomic scope" value="Eukaryota"/>
</dbReference>
<dbReference type="InParanoid" id="M4BZU5"/>
<evidence type="ECO:0008006" key="4">
    <source>
        <dbReference type="Google" id="ProtNLM"/>
    </source>
</evidence>
<organism evidence="2 3">
    <name type="scientific">Hyaloperonospora arabidopsidis (strain Emoy2)</name>
    <name type="common">Downy mildew agent</name>
    <name type="synonym">Peronospora arabidopsidis</name>
    <dbReference type="NCBI Taxonomy" id="559515"/>
    <lineage>
        <taxon>Eukaryota</taxon>
        <taxon>Sar</taxon>
        <taxon>Stramenopiles</taxon>
        <taxon>Oomycota</taxon>
        <taxon>Peronosporomycetes</taxon>
        <taxon>Peronosporales</taxon>
        <taxon>Peronosporaceae</taxon>
        <taxon>Hyaloperonospora</taxon>
    </lineage>
</organism>
<dbReference type="VEuPathDB" id="FungiDB:HpaG812119"/>
<accession>M4BZU5</accession>
<dbReference type="HOGENOM" id="CLU_034338_2_0_1"/>
<evidence type="ECO:0000256" key="1">
    <source>
        <dbReference type="SAM" id="MobiDB-lite"/>
    </source>
</evidence>
<dbReference type="AlphaFoldDB" id="M4BZU5"/>
<dbReference type="EMBL" id="JH598066">
    <property type="status" value="NOT_ANNOTATED_CDS"/>
    <property type="molecule type" value="Genomic_DNA"/>
</dbReference>
<dbReference type="EnsemblProtists" id="HpaT812119">
    <property type="protein sequence ID" value="HpaP812119"/>
    <property type="gene ID" value="HpaG812119"/>
</dbReference>